<dbReference type="EMBL" id="JAWRVE010000087">
    <property type="protein sequence ID" value="KAL1861406.1"/>
    <property type="molecule type" value="Genomic_DNA"/>
</dbReference>
<feature type="region of interest" description="Disordered" evidence="1">
    <location>
        <begin position="532"/>
        <end position="570"/>
    </location>
</feature>
<dbReference type="Proteomes" id="UP001583177">
    <property type="component" value="Unassembled WGS sequence"/>
</dbReference>
<organism evidence="2 3">
    <name type="scientific">Diaporthe australafricana</name>
    <dbReference type="NCBI Taxonomy" id="127596"/>
    <lineage>
        <taxon>Eukaryota</taxon>
        <taxon>Fungi</taxon>
        <taxon>Dikarya</taxon>
        <taxon>Ascomycota</taxon>
        <taxon>Pezizomycotina</taxon>
        <taxon>Sordariomycetes</taxon>
        <taxon>Sordariomycetidae</taxon>
        <taxon>Diaporthales</taxon>
        <taxon>Diaporthaceae</taxon>
        <taxon>Diaporthe</taxon>
    </lineage>
</organism>
<evidence type="ECO:0000313" key="3">
    <source>
        <dbReference type="Proteomes" id="UP001583177"/>
    </source>
</evidence>
<reference evidence="2 3" key="1">
    <citation type="journal article" date="2024" name="IMA Fungus">
        <title>IMA Genome - F19 : A genome assembly and annotation guide to empower mycologists, including annotated draft genome sequences of Ceratocystis pirilliformis, Diaporthe australafricana, Fusarium ophioides, Paecilomyces lecythidis, and Sporothrix stenoceras.</title>
        <authorList>
            <person name="Aylward J."/>
            <person name="Wilson A.M."/>
            <person name="Visagie C.M."/>
            <person name="Spraker J."/>
            <person name="Barnes I."/>
            <person name="Buitendag C."/>
            <person name="Ceriani C."/>
            <person name="Del Mar Angel L."/>
            <person name="du Plessis D."/>
            <person name="Fuchs T."/>
            <person name="Gasser K."/>
            <person name="Kramer D."/>
            <person name="Li W."/>
            <person name="Munsamy K."/>
            <person name="Piso A."/>
            <person name="Price J.L."/>
            <person name="Sonnekus B."/>
            <person name="Thomas C."/>
            <person name="van der Nest A."/>
            <person name="van Dijk A."/>
            <person name="van Heerden A."/>
            <person name="van Vuuren N."/>
            <person name="Yilmaz N."/>
            <person name="Duong T.A."/>
            <person name="van der Merwe N.A."/>
            <person name="Wingfield M.J."/>
            <person name="Wingfield B.D."/>
        </authorList>
    </citation>
    <scope>NUCLEOTIDE SEQUENCE [LARGE SCALE GENOMIC DNA]</scope>
    <source>
        <strain evidence="2 3">CMW 18300</strain>
    </source>
</reference>
<evidence type="ECO:0000256" key="1">
    <source>
        <dbReference type="SAM" id="MobiDB-lite"/>
    </source>
</evidence>
<gene>
    <name evidence="2" type="ORF">Daus18300_008937</name>
</gene>
<name>A0ABR3WGN9_9PEZI</name>
<feature type="compositionally biased region" description="Polar residues" evidence="1">
    <location>
        <begin position="25"/>
        <end position="37"/>
    </location>
</feature>
<sequence>MQSNDGSDDTKSTMSSDSASAVLEPTTSSYPTKNSRPANMPSPHRDPSTTLSFHSSDTTTNQVQSKGQEHTPTISTQTFSTNKQNKKPEMTGKTRGKTRGKTAALKERSHSIAGHEADQRLFDAAQAVIAQDRVIADSGLEVSRRMNECARDTMEANQIIERKEHEIAAIATKIERLTATFDDAHHHLLKAQEIAAEAIDSSVSEQFRYKEETNLINTLIGMTNEIAKKSSFDWPREKINKCLEDLESVYYKNQQHCQSPMVSSGIVHVAKHFVFHADYDDKFQPMLFHLANQHDYYKAFMERSRSEDQQFAKQHHVDYSLRPSAVVKLKINTGMSSMDGEASEGNAMSEDSVAAPQLGEYNVAKEIPWADSSKSKQEPSQNPPATGLPPRSSSLPSSLNIMPPYAPEQPVYKQRPGNATLPDSCNDPGCPCKHYTSRTDFGSKKWEDELVSKLEPRPGMTSNAMATAVLQSLAGVEAIFREGMVGYSEEVKNQVASAIKLMGRLNQEHVKSEEVAQKLSIVAKRYGSCTLRSPEASDGQGHAKETTAGGEEDSMCEAARHNGPESKVTTNNLTAQEGNVHLATKDDVDLMWRAFVSGGTPAKH</sequence>
<evidence type="ECO:0000313" key="2">
    <source>
        <dbReference type="EMBL" id="KAL1861406.1"/>
    </source>
</evidence>
<feature type="compositionally biased region" description="Polar residues" evidence="1">
    <location>
        <begin position="48"/>
        <end position="83"/>
    </location>
</feature>
<feature type="compositionally biased region" description="Low complexity" evidence="1">
    <location>
        <begin position="388"/>
        <end position="399"/>
    </location>
</feature>
<keyword evidence="3" id="KW-1185">Reference proteome</keyword>
<feature type="compositionally biased region" description="Low complexity" evidence="1">
    <location>
        <begin position="12"/>
        <end position="21"/>
    </location>
</feature>
<protein>
    <submittedName>
        <fullName evidence="2">Uncharacterized protein</fullName>
    </submittedName>
</protein>
<comment type="caution">
    <text evidence="2">The sequence shown here is derived from an EMBL/GenBank/DDBJ whole genome shotgun (WGS) entry which is preliminary data.</text>
</comment>
<accession>A0ABR3WGN9</accession>
<proteinExistence type="predicted"/>
<feature type="region of interest" description="Disordered" evidence="1">
    <location>
        <begin position="1"/>
        <end position="104"/>
    </location>
</feature>
<feature type="region of interest" description="Disordered" evidence="1">
    <location>
        <begin position="370"/>
        <end position="422"/>
    </location>
</feature>